<accession>A0A0A8ZYL5</accession>
<reference evidence="1" key="1">
    <citation type="submission" date="2014-09" db="EMBL/GenBank/DDBJ databases">
        <authorList>
            <person name="Magalhaes I.L.F."/>
            <person name="Oliveira U."/>
            <person name="Santos F.R."/>
            <person name="Vidigal T.H.D.A."/>
            <person name="Brescovit A.D."/>
            <person name="Santos A.J."/>
        </authorList>
    </citation>
    <scope>NUCLEOTIDE SEQUENCE</scope>
    <source>
        <tissue evidence="1">Shoot tissue taken approximately 20 cm above the soil surface</tissue>
    </source>
</reference>
<dbReference type="EMBL" id="GBRH01253974">
    <property type="protein sequence ID" value="JAD43921.1"/>
    <property type="molecule type" value="Transcribed_RNA"/>
</dbReference>
<organism evidence="1">
    <name type="scientific">Arundo donax</name>
    <name type="common">Giant reed</name>
    <name type="synonym">Donax arundinaceus</name>
    <dbReference type="NCBI Taxonomy" id="35708"/>
    <lineage>
        <taxon>Eukaryota</taxon>
        <taxon>Viridiplantae</taxon>
        <taxon>Streptophyta</taxon>
        <taxon>Embryophyta</taxon>
        <taxon>Tracheophyta</taxon>
        <taxon>Spermatophyta</taxon>
        <taxon>Magnoliopsida</taxon>
        <taxon>Liliopsida</taxon>
        <taxon>Poales</taxon>
        <taxon>Poaceae</taxon>
        <taxon>PACMAD clade</taxon>
        <taxon>Arundinoideae</taxon>
        <taxon>Arundineae</taxon>
        <taxon>Arundo</taxon>
    </lineage>
</organism>
<proteinExistence type="predicted"/>
<dbReference type="AlphaFoldDB" id="A0A0A8ZYL5"/>
<reference evidence="1" key="2">
    <citation type="journal article" date="2015" name="Data Brief">
        <title>Shoot transcriptome of the giant reed, Arundo donax.</title>
        <authorList>
            <person name="Barrero R.A."/>
            <person name="Guerrero F.D."/>
            <person name="Moolhuijzen P."/>
            <person name="Goolsby J.A."/>
            <person name="Tidwell J."/>
            <person name="Bellgard S.E."/>
            <person name="Bellgard M.I."/>
        </authorList>
    </citation>
    <scope>NUCLEOTIDE SEQUENCE</scope>
    <source>
        <tissue evidence="1">Shoot tissue taken approximately 20 cm above the soil surface</tissue>
    </source>
</reference>
<sequence>MTKLRRGKVRHKPNKLDYFCGYGGVYLPGE</sequence>
<protein>
    <submittedName>
        <fullName evidence="1">Uncharacterized protein</fullName>
    </submittedName>
</protein>
<name>A0A0A8ZYL5_ARUDO</name>
<evidence type="ECO:0000313" key="1">
    <source>
        <dbReference type="EMBL" id="JAD43921.1"/>
    </source>
</evidence>